<sequence length="699" mass="79019">MSAVNAGAPDKSNDVQIENELGEHISQLKDLVDIDYVRPDDNSPYSNASHFMKRVTEDCEKKRIFICCDGTGKNASGTVDPLTNVAKFARAVHGLGYDDYTIPEKAAVERYVEQADETKRLGCVRQIVYYSSGVGTRSALGTDNLYAAAFGKGLSANLLDAYCFICNNYNFRSCLDEIVLVGFSRGAFTVRCLAQFMNDIGLLHQSGLIFLKTLYRLWKGNAGYKPAQWVPREQWPEAYRKLHNTLQALDTFLVEPVGGVRIKVLAEWDTVSAMGLWGNPLSFVGSKVPENVDNAFLAVSLHEKRRKFKPMLWDSEENRGTKTNIKQCIFAGCHSDIGGGNPDPALSAASFFWMVGQIRDCGCNAYFAHHTTTFEYVTPFQVKRSLWSKRPPVGLLIQSFAEGRVNESRRGWYAVPYWLSLTLWNGKRDSIWERFLKKEYSSEEDLMRRYVGLTTHVTVRLLYEHRHRNPAVEKGDHRLQCGLFKKYRPEVQGQVQGRTRWVKRGTTPKQFLDEDIMGDEEKFLLGRLLKQARALKDWSPDEKLEDRDNGCNWTEINRALNWTSIIKGCTYDQTFISLLENDLKPHTDGPKYHDEAPIRNEPDIPSGPGSSGGSESHDEIGSHDGAKGSEKPHRSDGAESRDGVESHHGVTRVDGNGHSDKPERSDKVLRDLDQRIRNLEQRQLHSPAPRRIRRASAPT</sequence>
<feature type="region of interest" description="Disordered" evidence="1">
    <location>
        <begin position="587"/>
        <end position="699"/>
    </location>
</feature>
<dbReference type="PANTHER" id="PTHR33840">
    <property type="match status" value="1"/>
</dbReference>
<dbReference type="RefSeq" id="XP_066707391.1">
    <property type="nucleotide sequence ID" value="XM_066838498.1"/>
</dbReference>
<keyword evidence="4" id="KW-1185">Reference proteome</keyword>
<evidence type="ECO:0000313" key="3">
    <source>
        <dbReference type="EMBL" id="KAK7967999.1"/>
    </source>
</evidence>
<dbReference type="Proteomes" id="UP001391051">
    <property type="component" value="Unassembled WGS sequence"/>
</dbReference>
<reference evidence="3 4" key="1">
    <citation type="submission" date="2023-01" db="EMBL/GenBank/DDBJ databases">
        <title>Analysis of 21 Apiospora genomes using comparative genomics revels a genus with tremendous synthesis potential of carbohydrate active enzymes and secondary metabolites.</title>
        <authorList>
            <person name="Sorensen T."/>
        </authorList>
    </citation>
    <scope>NUCLEOTIDE SEQUENCE [LARGE SCALE GENOMIC DNA]</scope>
    <source>
        <strain evidence="3 4">CBS 24483</strain>
    </source>
</reference>
<feature type="compositionally biased region" description="Basic and acidic residues" evidence="1">
    <location>
        <begin position="615"/>
        <end position="648"/>
    </location>
</feature>
<comment type="caution">
    <text evidence="3">The sequence shown here is derived from an EMBL/GenBank/DDBJ whole genome shotgun (WGS) entry which is preliminary data.</text>
</comment>
<dbReference type="EMBL" id="JAQQWE010000001">
    <property type="protein sequence ID" value="KAK7967999.1"/>
    <property type="molecule type" value="Genomic_DNA"/>
</dbReference>
<proteinExistence type="predicted"/>
<evidence type="ECO:0000256" key="1">
    <source>
        <dbReference type="SAM" id="MobiDB-lite"/>
    </source>
</evidence>
<dbReference type="Pfam" id="PF09994">
    <property type="entry name" value="T6SS_Tle1-like_cat"/>
    <property type="match status" value="1"/>
</dbReference>
<name>A0ABR1QZF2_9PEZI</name>
<gene>
    <name evidence="3" type="ORF">PG986_002276</name>
</gene>
<feature type="compositionally biased region" description="Basic and acidic residues" evidence="1">
    <location>
        <begin position="587"/>
        <end position="602"/>
    </location>
</feature>
<protein>
    <recommendedName>
        <fullName evidence="2">T6SS Phospholipase effector Tle1-like catalytic domain-containing protein</fullName>
    </recommendedName>
</protein>
<evidence type="ECO:0000313" key="4">
    <source>
        <dbReference type="Proteomes" id="UP001391051"/>
    </source>
</evidence>
<organism evidence="3 4">
    <name type="scientific">Apiospora aurea</name>
    <dbReference type="NCBI Taxonomy" id="335848"/>
    <lineage>
        <taxon>Eukaryota</taxon>
        <taxon>Fungi</taxon>
        <taxon>Dikarya</taxon>
        <taxon>Ascomycota</taxon>
        <taxon>Pezizomycotina</taxon>
        <taxon>Sordariomycetes</taxon>
        <taxon>Xylariomycetidae</taxon>
        <taxon>Amphisphaeriales</taxon>
        <taxon>Apiosporaceae</taxon>
        <taxon>Apiospora</taxon>
    </lineage>
</organism>
<dbReference type="PANTHER" id="PTHR33840:SF1">
    <property type="entry name" value="TLE1 PHOSPHOLIPASE DOMAIN-CONTAINING PROTEIN"/>
    <property type="match status" value="1"/>
</dbReference>
<evidence type="ECO:0000259" key="2">
    <source>
        <dbReference type="Pfam" id="PF09994"/>
    </source>
</evidence>
<feature type="compositionally biased region" description="Basic and acidic residues" evidence="1">
    <location>
        <begin position="655"/>
        <end position="683"/>
    </location>
</feature>
<feature type="domain" description="T6SS Phospholipase effector Tle1-like catalytic" evidence="2">
    <location>
        <begin position="62"/>
        <end position="356"/>
    </location>
</feature>
<accession>A0ABR1QZF2</accession>
<feature type="compositionally biased region" description="Basic residues" evidence="1">
    <location>
        <begin position="688"/>
        <end position="699"/>
    </location>
</feature>
<dbReference type="GeneID" id="92071560"/>
<dbReference type="InterPro" id="IPR018712">
    <property type="entry name" value="Tle1-like_cat"/>
</dbReference>